<dbReference type="GO" id="GO:0010181">
    <property type="term" value="F:FMN binding"/>
    <property type="evidence" value="ECO:0007669"/>
    <property type="project" value="InterPro"/>
</dbReference>
<protein>
    <submittedName>
        <fullName evidence="3">Putative 1,4-benzoquinone reductase</fullName>
    </submittedName>
</protein>
<dbReference type="STRING" id="215250.A0A316YB05"/>
<dbReference type="InterPro" id="IPR005025">
    <property type="entry name" value="FMN_Rdtase-like_dom"/>
</dbReference>
<dbReference type="PANTHER" id="PTHR30546:SF23">
    <property type="entry name" value="FLAVOPROTEIN-LIKE PROTEIN YCP4-RELATED"/>
    <property type="match status" value="1"/>
</dbReference>
<dbReference type="NCBIfam" id="TIGR01755">
    <property type="entry name" value="flav_wrbA"/>
    <property type="match status" value="1"/>
</dbReference>
<dbReference type="GeneID" id="37047296"/>
<dbReference type="EMBL" id="KZ819642">
    <property type="protein sequence ID" value="PWN86806.1"/>
    <property type="molecule type" value="Genomic_DNA"/>
</dbReference>
<dbReference type="GO" id="GO:0016020">
    <property type="term" value="C:membrane"/>
    <property type="evidence" value="ECO:0007669"/>
    <property type="project" value="TreeGrafter"/>
</dbReference>
<evidence type="ECO:0000259" key="2">
    <source>
        <dbReference type="PROSITE" id="PS50902"/>
    </source>
</evidence>
<gene>
    <name evidence="3" type="ORF">FA10DRAFT_304697</name>
</gene>
<dbReference type="OrthoDB" id="504689at2759"/>
<dbReference type="Pfam" id="PF03358">
    <property type="entry name" value="FMN_red"/>
    <property type="match status" value="1"/>
</dbReference>
<feature type="domain" description="Flavodoxin-like" evidence="2">
    <location>
        <begin position="6"/>
        <end position="194"/>
    </location>
</feature>
<dbReference type="RefSeq" id="XP_025374004.1">
    <property type="nucleotide sequence ID" value="XM_025525380.1"/>
</dbReference>
<keyword evidence="4" id="KW-1185">Reference proteome</keyword>
<organism evidence="3 4">
    <name type="scientific">Acaromyces ingoldii</name>
    <dbReference type="NCBI Taxonomy" id="215250"/>
    <lineage>
        <taxon>Eukaryota</taxon>
        <taxon>Fungi</taxon>
        <taxon>Dikarya</taxon>
        <taxon>Basidiomycota</taxon>
        <taxon>Ustilaginomycotina</taxon>
        <taxon>Exobasidiomycetes</taxon>
        <taxon>Exobasidiales</taxon>
        <taxon>Cryptobasidiaceae</taxon>
        <taxon>Acaromyces</taxon>
    </lineage>
</organism>
<dbReference type="InterPro" id="IPR008254">
    <property type="entry name" value="Flavodoxin/NO_synth"/>
</dbReference>
<dbReference type="AlphaFoldDB" id="A0A316YB05"/>
<sequence>MSKAKIAVISYSLWGHVAELAKEAAEGARATGADVTEYQIAETFSPEVLVKMKADKSLTKDLPVLNAQDLKNFDGLVFAFPTRFGRAPAQVSALFDRTGGLWASGSLLGKHVTMITSAGTQHGGVETTALTTFPFFVHHGMIYVPIGFQFPELSEISEITGISPYNAATVAGGNNSRRPTEKELRVSKAQGTYFAEIVGQFVRGKI</sequence>
<proteinExistence type="inferred from homology"/>
<dbReference type="InterPro" id="IPR029039">
    <property type="entry name" value="Flavoprotein-like_sf"/>
</dbReference>
<dbReference type="NCBIfam" id="NF002999">
    <property type="entry name" value="PRK03767.1"/>
    <property type="match status" value="1"/>
</dbReference>
<comment type="similarity">
    <text evidence="1">Belongs to the WrbA family.</text>
</comment>
<dbReference type="FunCoup" id="A0A316YB05">
    <property type="interactions" value="111"/>
</dbReference>
<evidence type="ECO:0000313" key="4">
    <source>
        <dbReference type="Proteomes" id="UP000245768"/>
    </source>
</evidence>
<dbReference type="PANTHER" id="PTHR30546">
    <property type="entry name" value="FLAVODOXIN-RELATED PROTEIN WRBA-RELATED"/>
    <property type="match status" value="1"/>
</dbReference>
<dbReference type="FunFam" id="3.40.50.360:FF:000001">
    <property type="entry name" value="NAD(P)H dehydrogenase (Quinone) FQR1-like"/>
    <property type="match status" value="1"/>
</dbReference>
<dbReference type="InParanoid" id="A0A316YB05"/>
<reference evidence="3 4" key="1">
    <citation type="journal article" date="2018" name="Mol. Biol. Evol.">
        <title>Broad Genomic Sampling Reveals a Smut Pathogenic Ancestry of the Fungal Clade Ustilaginomycotina.</title>
        <authorList>
            <person name="Kijpornyongpan T."/>
            <person name="Mondo S.J."/>
            <person name="Barry K."/>
            <person name="Sandor L."/>
            <person name="Lee J."/>
            <person name="Lipzen A."/>
            <person name="Pangilinan J."/>
            <person name="LaButti K."/>
            <person name="Hainaut M."/>
            <person name="Henrissat B."/>
            <person name="Grigoriev I.V."/>
            <person name="Spatafora J.W."/>
            <person name="Aime M.C."/>
        </authorList>
    </citation>
    <scope>NUCLEOTIDE SEQUENCE [LARGE SCALE GENOMIC DNA]</scope>
    <source>
        <strain evidence="3 4">MCA 4198</strain>
    </source>
</reference>
<name>A0A316YB05_9BASI</name>
<dbReference type="Gene3D" id="3.40.50.360">
    <property type="match status" value="1"/>
</dbReference>
<evidence type="ECO:0000256" key="1">
    <source>
        <dbReference type="ARBA" id="ARBA00006961"/>
    </source>
</evidence>
<dbReference type="PROSITE" id="PS50902">
    <property type="entry name" value="FLAVODOXIN_LIKE"/>
    <property type="match status" value="1"/>
</dbReference>
<evidence type="ECO:0000313" key="3">
    <source>
        <dbReference type="EMBL" id="PWN86806.1"/>
    </source>
</evidence>
<dbReference type="SUPFAM" id="SSF52218">
    <property type="entry name" value="Flavoproteins"/>
    <property type="match status" value="1"/>
</dbReference>
<dbReference type="GO" id="GO:0003955">
    <property type="term" value="F:NAD(P)H dehydrogenase (quinone) activity"/>
    <property type="evidence" value="ECO:0007669"/>
    <property type="project" value="InterPro"/>
</dbReference>
<accession>A0A316YB05</accession>
<dbReference type="Proteomes" id="UP000245768">
    <property type="component" value="Unassembled WGS sequence"/>
</dbReference>
<dbReference type="InterPro" id="IPR010089">
    <property type="entry name" value="Flavoprotein_WrbA-like"/>
</dbReference>